<evidence type="ECO:0000313" key="1">
    <source>
        <dbReference type="EMBL" id="TYZ28992.1"/>
    </source>
</evidence>
<name>A0A5D6WNL7_9FIRM</name>
<organism evidence="1 2">
    <name type="scientific">Selenomonas caprae</name>
    <dbReference type="NCBI Taxonomy" id="2606905"/>
    <lineage>
        <taxon>Bacteria</taxon>
        <taxon>Bacillati</taxon>
        <taxon>Bacillota</taxon>
        <taxon>Negativicutes</taxon>
        <taxon>Selenomonadales</taxon>
        <taxon>Selenomonadaceae</taxon>
        <taxon>Selenomonas</taxon>
    </lineage>
</organism>
<dbReference type="AlphaFoldDB" id="A0A5D6WNL7"/>
<dbReference type="PANTHER" id="PTHR45947">
    <property type="entry name" value="SULFOQUINOVOSYL TRANSFERASE SQD2"/>
    <property type="match status" value="1"/>
</dbReference>
<dbReference type="Proteomes" id="UP000322783">
    <property type="component" value="Unassembled WGS sequence"/>
</dbReference>
<keyword evidence="1" id="KW-0808">Transferase</keyword>
<reference evidence="1 2" key="1">
    <citation type="submission" date="2019-08" db="EMBL/GenBank/DDBJ databases">
        <title>Selenomonas sp. mPRGC5 and Selenomonas sp. mPRGC8 isolated from ruminal fluid of dairy goat (Capra hircus).</title>
        <authorList>
            <person name="Poothong S."/>
            <person name="Nuengjamnong C."/>
            <person name="Tanasupawat S."/>
        </authorList>
    </citation>
    <scope>NUCLEOTIDE SEQUENCE [LARGE SCALE GENOMIC DNA]</scope>
    <source>
        <strain evidence="2">mPRGC8</strain>
    </source>
</reference>
<dbReference type="GO" id="GO:0016757">
    <property type="term" value="F:glycosyltransferase activity"/>
    <property type="evidence" value="ECO:0007669"/>
    <property type="project" value="TreeGrafter"/>
</dbReference>
<dbReference type="SUPFAM" id="SSF53756">
    <property type="entry name" value="UDP-Glycosyltransferase/glycogen phosphorylase"/>
    <property type="match status" value="2"/>
</dbReference>
<proteinExistence type="predicted"/>
<dbReference type="Pfam" id="PF13692">
    <property type="entry name" value="Glyco_trans_1_4"/>
    <property type="match status" value="1"/>
</dbReference>
<protein>
    <submittedName>
        <fullName evidence="1">Glycosyltransferase family 4 protein</fullName>
    </submittedName>
</protein>
<evidence type="ECO:0000313" key="2">
    <source>
        <dbReference type="Proteomes" id="UP000322783"/>
    </source>
</evidence>
<dbReference type="Gene3D" id="3.40.50.2000">
    <property type="entry name" value="Glycogen Phosphorylase B"/>
    <property type="match status" value="1"/>
</dbReference>
<comment type="caution">
    <text evidence="1">The sequence shown here is derived from an EMBL/GenBank/DDBJ whole genome shotgun (WGS) entry which is preliminary data.</text>
</comment>
<accession>A0A5D6WNL7</accession>
<sequence length="736" mass="84072">MERMQMSSAIWPYWQNAWARRTRPWRLPPNCHRRTFCCLISCCRNEQGGCGRSMNLTENSKVYIMCPAHAYSGGPTLLHQLAACLLADGVDAAMYYWPLTAEKKVHPGYKKYNLPYTDAIDDCPDNVLIIPETLCGFVPQSLKIQRVLWWLSVDNWWKLTNEFLQYYEEQAKAFDIEPLPNVWALNDVGLTHWVQSEYAQRFLRLNGVPAEKILPVGDYLDEAFLLRNETVTKENRQDAVAFNPRKGLDFTRKLMEYAPDISWRPVQDMTPEQVEEFLHTAKVYVDFGNHPGKDRIPREAVLSGCCLITGRRGAAANAVDIPIAEDLKFADTEENIPNIIAKIRELLANYEQEVGRYAAYRQKIKQEPELFCQQVREALGIKPAREATELIISHELGGGTEVFLQEYLRQVSVAKKMVLRPSQAPRSLAEWQDLVQQNHITQITVNHLLGFRLFEIMAIIRKLGVPYTFYVHDYLCVCPNWSLDCQAAYCPNYRNQPYCQGIFQELSVPNLDLELFRQNFREFLAGAAEVIAPSAYAAQVVNQFYPEVKITSRPHKLQRNIEQTFQPQFAYAPELTLTFLGNLCAQKGARYILQLNSWIKRRNLPVRLVVVGEDIQDVAGDREGIIITGKYKCEKVSDLLAQQQTAAVLIPSAFPETYCYTASEAILSGYPVVTMNWGAQALRVQRADCGWVVSRDTPDRGQLALQRLVRHLLTPAGRQDILQKAANTRNFCNGME</sequence>
<keyword evidence="2" id="KW-1185">Reference proteome</keyword>
<dbReference type="EMBL" id="VTOZ01000011">
    <property type="protein sequence ID" value="TYZ28992.1"/>
    <property type="molecule type" value="Genomic_DNA"/>
</dbReference>
<dbReference type="InterPro" id="IPR050194">
    <property type="entry name" value="Glycosyltransferase_grp1"/>
</dbReference>
<dbReference type="PANTHER" id="PTHR45947:SF3">
    <property type="entry name" value="SULFOQUINOVOSYL TRANSFERASE SQD2"/>
    <property type="match status" value="1"/>
</dbReference>
<gene>
    <name evidence="1" type="ORF">FZ041_06700</name>
</gene>